<feature type="compositionally biased region" description="Pro residues" evidence="6">
    <location>
        <begin position="490"/>
        <end position="499"/>
    </location>
</feature>
<evidence type="ECO:0000256" key="6">
    <source>
        <dbReference type="SAM" id="MobiDB-lite"/>
    </source>
</evidence>
<keyword evidence="4 7" id="KW-1133">Transmembrane helix</keyword>
<feature type="transmembrane region" description="Helical" evidence="7">
    <location>
        <begin position="1070"/>
        <end position="1094"/>
    </location>
</feature>
<feature type="transmembrane region" description="Helical" evidence="7">
    <location>
        <begin position="1175"/>
        <end position="1196"/>
    </location>
</feature>
<name>A0A176W340_MARPO</name>
<comment type="subcellular location">
    <subcellularLocation>
        <location evidence="1">Membrane</location>
        <topology evidence="1">Multi-pass membrane protein</topology>
    </subcellularLocation>
</comment>
<feature type="region of interest" description="Disordered" evidence="6">
    <location>
        <begin position="790"/>
        <end position="809"/>
    </location>
</feature>
<evidence type="ECO:0000256" key="4">
    <source>
        <dbReference type="ARBA" id="ARBA00022989"/>
    </source>
</evidence>
<accession>A0A176W340</accession>
<feature type="transmembrane region" description="Helical" evidence="7">
    <location>
        <begin position="919"/>
        <end position="942"/>
    </location>
</feature>
<feature type="transmembrane region" description="Helical" evidence="7">
    <location>
        <begin position="997"/>
        <end position="1018"/>
    </location>
</feature>
<evidence type="ECO:0000313" key="9">
    <source>
        <dbReference type="Proteomes" id="UP000077202"/>
    </source>
</evidence>
<gene>
    <name evidence="8" type="ORF">AXG93_3911s1410</name>
</gene>
<dbReference type="GO" id="GO:0022857">
    <property type="term" value="F:transmembrane transporter activity"/>
    <property type="evidence" value="ECO:0007669"/>
    <property type="project" value="InterPro"/>
</dbReference>
<evidence type="ECO:0000256" key="7">
    <source>
        <dbReference type="SAM" id="Phobius"/>
    </source>
</evidence>
<feature type="compositionally biased region" description="Basic and acidic residues" evidence="6">
    <location>
        <begin position="476"/>
        <end position="488"/>
    </location>
</feature>
<feature type="region of interest" description="Disordered" evidence="6">
    <location>
        <begin position="199"/>
        <end position="325"/>
    </location>
</feature>
<feature type="transmembrane region" description="Helical" evidence="7">
    <location>
        <begin position="949"/>
        <end position="967"/>
    </location>
</feature>
<feature type="compositionally biased region" description="Low complexity" evidence="6">
    <location>
        <begin position="277"/>
        <end position="286"/>
    </location>
</feature>
<protein>
    <submittedName>
        <fullName evidence="8">Uncharacterized protein</fullName>
    </submittedName>
</protein>
<feature type="transmembrane region" description="Helical" evidence="7">
    <location>
        <begin position="1025"/>
        <end position="1058"/>
    </location>
</feature>
<evidence type="ECO:0000256" key="5">
    <source>
        <dbReference type="ARBA" id="ARBA00023136"/>
    </source>
</evidence>
<feature type="region of interest" description="Disordered" evidence="6">
    <location>
        <begin position="714"/>
        <end position="764"/>
    </location>
</feature>
<evidence type="ECO:0000256" key="3">
    <source>
        <dbReference type="ARBA" id="ARBA00022692"/>
    </source>
</evidence>
<sequence length="1273" mass="138848">MLFRSPRDRQRHQAQFLAFPFTGEAIIRQPGLTDLLVDQEKSKPASEHLAPILRLLRVACARLSKWRHPIPVMVRTRKDGDRAQRGEGAGGLGQWEEGLGLGQPSPDGASRVVGRVGDHGGPPDVDGCCTTATVKRSMEETTCAVTFRSGGSPRPDNGRKRGARGLRGLGLGAWGCGWCREMVAWDALPACHGDVQLEGTRAEPSTTEQRASRPRRRALSSRDDTQPPLSRDKREKKKKKRRGGRRGDEEEEEEEAGGRHARDEGMIFTTLAHEESGAGSRAAAGKGKARQGKVENERAGQGKARLGSRTGRAEQRAGQGKRRRRETLDESFVHSFVLIRWPVCHDPRPNALAPISVVISLLVASFGLGPASGGWAGRLQSRHASGVFPCSFHFGILIRISVDISNKAPFSAVRTVQFSSAQAPGNLTCWLEVMRWDVWGGVAGLQQGFAGSARADDTSAADDGEDGARSADAAGDDSRGESVAEHTTKVPPPPPPPPAFFDESPRRFGGSPAERYPDGPPPPGFQRDHDSPPYRYHSPPSPGYADEGLARFGGIPRAAGRYSPSPRDGALRTFETQSPPHRYTDESPRRFAGGLSPHHYLEGPEGFEGASPQQYLEGASRTPRRSPQRYLEGPPARDSPPGGFIDDGGRRFSGGATPPRLLEDGVTRNWSSSAGSSPPTPPRDARGHSSPPPLAFQAAAAVAAAPAAYSEQFARVPSPPTPRGDGSPPDEFYGPPRTGYRRTWHPSPTRGLREKLRPQAQAPPVANVAHPYLKEEYSFHLPLPRRHATGYTISTPPREDFNYPTRDPAGDDAIYTSELPRICIDEKLKEQTPHQGNPGSATGGGWKDLWAAVIFLLHLGGVAAISVVFGLKALTSTIEEFGTPGAFRIIDWFPQLCAAGIAGAIFSCLWQMAFRIAPVGMIIFTIWSGAFAMSIFGIVLIATGKTTGLIGLVFFFAGLSQCLYAFVVRQRIPFAGDLLRKVISILNRYPSTYLVSYFWVLMGGGWTGLWIFGISGVAKKQYHSFIIVGYVVSLCWTMQVLRNLIRVAVAGTVAHFYVHDHANMPSMPTYIALLRACTISLGSICFGSMIVPLVEVPCHVLRRISAQGSASEFLFSCVACFLHCFEKLIRYFNKWAYIQVAMYGKPFVRASKDTWDMLKAQNVDCMIHDDLIGSIMLISCSVGGSLSAIVGGTWTFVAHKNLTISIAVVSFFIGFLFTYLTLAVYESGVSTYYVMFAEDPDSLQRNDGPLFEKMFVRQMELNPKEYQNPVVLI</sequence>
<feature type="transmembrane region" description="Helical" evidence="7">
    <location>
        <begin position="849"/>
        <end position="871"/>
    </location>
</feature>
<dbReference type="Proteomes" id="UP000077202">
    <property type="component" value="Unassembled WGS sequence"/>
</dbReference>
<feature type="transmembrane region" description="Helical" evidence="7">
    <location>
        <begin position="1202"/>
        <end position="1225"/>
    </location>
</feature>
<dbReference type="PANTHER" id="PTHR12385">
    <property type="entry name" value="CHOLINE TRANSPORTER-LIKE (SLC FAMILY 44)"/>
    <property type="match status" value="1"/>
</dbReference>
<evidence type="ECO:0000256" key="1">
    <source>
        <dbReference type="ARBA" id="ARBA00004141"/>
    </source>
</evidence>
<keyword evidence="5 7" id="KW-0472">Membrane</keyword>
<feature type="compositionally biased region" description="Basic and acidic residues" evidence="6">
    <location>
        <begin position="256"/>
        <end position="265"/>
    </location>
</feature>
<feature type="compositionally biased region" description="Basic residues" evidence="6">
    <location>
        <begin position="234"/>
        <end position="244"/>
    </location>
</feature>
<reference evidence="8" key="1">
    <citation type="submission" date="2016-03" db="EMBL/GenBank/DDBJ databases">
        <title>Mechanisms controlling the formation of the plant cell surface in tip-growing cells are functionally conserved among land plants.</title>
        <authorList>
            <person name="Honkanen S."/>
            <person name="Jones V.A."/>
            <person name="Morieri G."/>
            <person name="Champion C."/>
            <person name="Hetherington A.J."/>
            <person name="Kelly S."/>
            <person name="Saint-Marcoux D."/>
            <person name="Proust H."/>
            <person name="Prescott H."/>
            <person name="Dolan L."/>
        </authorList>
    </citation>
    <scope>NUCLEOTIDE SEQUENCE [LARGE SCALE GENOMIC DNA]</scope>
    <source>
        <tissue evidence="8">Whole gametophyte</tissue>
    </source>
</reference>
<dbReference type="PANTHER" id="PTHR12385:SF93">
    <property type="entry name" value="CHOLINE TRANSPORTER-LIKE PROTEIN"/>
    <property type="match status" value="1"/>
</dbReference>
<keyword evidence="9" id="KW-1185">Reference proteome</keyword>
<dbReference type="InterPro" id="IPR007603">
    <property type="entry name" value="Choline_transptr-like"/>
</dbReference>
<evidence type="ECO:0000256" key="2">
    <source>
        <dbReference type="ARBA" id="ARBA00007168"/>
    </source>
</evidence>
<feature type="region of interest" description="Disordered" evidence="6">
    <location>
        <begin position="453"/>
        <end position="702"/>
    </location>
</feature>
<comment type="caution">
    <text evidence="8">The sequence shown here is derived from an EMBL/GenBank/DDBJ whole genome shotgun (WGS) entry which is preliminary data.</text>
</comment>
<evidence type="ECO:0000313" key="8">
    <source>
        <dbReference type="EMBL" id="OAE27459.1"/>
    </source>
</evidence>
<keyword evidence="3 7" id="KW-0812">Transmembrane</keyword>
<dbReference type="AlphaFoldDB" id="A0A176W340"/>
<comment type="similarity">
    <text evidence="2">Belongs to the CTL (choline transporter-like) family.</text>
</comment>
<dbReference type="GO" id="GO:0016020">
    <property type="term" value="C:membrane"/>
    <property type="evidence" value="ECO:0007669"/>
    <property type="project" value="UniProtKB-SubCell"/>
</dbReference>
<feature type="region of interest" description="Disordered" evidence="6">
    <location>
        <begin position="77"/>
        <end position="122"/>
    </location>
</feature>
<feature type="compositionally biased region" description="Basic and acidic residues" evidence="6">
    <location>
        <begin position="220"/>
        <end position="233"/>
    </location>
</feature>
<proteinExistence type="inferred from homology"/>
<dbReference type="Pfam" id="PF04515">
    <property type="entry name" value="Choline_transpo"/>
    <property type="match status" value="1"/>
</dbReference>
<dbReference type="EMBL" id="LVLJ01001899">
    <property type="protein sequence ID" value="OAE27459.1"/>
    <property type="molecule type" value="Genomic_DNA"/>
</dbReference>
<organism evidence="8 9">
    <name type="scientific">Marchantia polymorpha subsp. ruderalis</name>
    <dbReference type="NCBI Taxonomy" id="1480154"/>
    <lineage>
        <taxon>Eukaryota</taxon>
        <taxon>Viridiplantae</taxon>
        <taxon>Streptophyta</taxon>
        <taxon>Embryophyta</taxon>
        <taxon>Marchantiophyta</taxon>
        <taxon>Marchantiopsida</taxon>
        <taxon>Marchantiidae</taxon>
        <taxon>Marchantiales</taxon>
        <taxon>Marchantiaceae</taxon>
        <taxon>Marchantia</taxon>
    </lineage>
</organism>
<feature type="transmembrane region" description="Helical" evidence="7">
    <location>
        <begin position="892"/>
        <end position="913"/>
    </location>
</feature>